<evidence type="ECO:0000313" key="5">
    <source>
        <dbReference type="Proteomes" id="UP000198542"/>
    </source>
</evidence>
<dbReference type="EMBL" id="FNTC01000002">
    <property type="protein sequence ID" value="SEC41046.1"/>
    <property type="molecule type" value="Genomic_DNA"/>
</dbReference>
<protein>
    <submittedName>
        <fullName evidence="4">Transcriptional regulator GlxA family, contains an amidase domain and an AraC-type DNA-binding HTH domain</fullName>
    </submittedName>
</protein>
<evidence type="ECO:0000256" key="2">
    <source>
        <dbReference type="ARBA" id="ARBA00023163"/>
    </source>
</evidence>
<dbReference type="Gene3D" id="1.10.10.60">
    <property type="entry name" value="Homeodomain-like"/>
    <property type="match status" value="1"/>
</dbReference>
<evidence type="ECO:0000313" key="4">
    <source>
        <dbReference type="EMBL" id="SEC41046.1"/>
    </source>
</evidence>
<dbReference type="Proteomes" id="UP000198542">
    <property type="component" value="Unassembled WGS sequence"/>
</dbReference>
<dbReference type="SMART" id="SM00342">
    <property type="entry name" value="HTH_ARAC"/>
    <property type="match status" value="1"/>
</dbReference>
<dbReference type="InterPro" id="IPR009057">
    <property type="entry name" value="Homeodomain-like_sf"/>
</dbReference>
<reference evidence="5" key="1">
    <citation type="submission" date="2016-10" db="EMBL/GenBank/DDBJ databases">
        <authorList>
            <person name="Varghese N."/>
            <person name="Submissions S."/>
        </authorList>
    </citation>
    <scope>NUCLEOTIDE SEQUENCE [LARGE SCALE GENOMIC DNA]</scope>
    <source>
        <strain evidence="5">BS3660</strain>
    </source>
</reference>
<dbReference type="GO" id="GO:0043565">
    <property type="term" value="F:sequence-specific DNA binding"/>
    <property type="evidence" value="ECO:0007669"/>
    <property type="project" value="InterPro"/>
</dbReference>
<accession>A0A231GQQ4</accession>
<dbReference type="PROSITE" id="PS01124">
    <property type="entry name" value="HTH_ARAC_FAMILY_2"/>
    <property type="match status" value="1"/>
</dbReference>
<gene>
    <name evidence="4" type="ORF">SAMN04490187_4263</name>
</gene>
<dbReference type="RefSeq" id="WP_090455525.1">
    <property type="nucleotide sequence ID" value="NZ_FNTC01000002.1"/>
</dbReference>
<dbReference type="Pfam" id="PF12833">
    <property type="entry name" value="HTH_18"/>
    <property type="match status" value="1"/>
</dbReference>
<dbReference type="PANTHER" id="PTHR43130">
    <property type="entry name" value="ARAC-FAMILY TRANSCRIPTIONAL REGULATOR"/>
    <property type="match status" value="1"/>
</dbReference>
<dbReference type="AlphaFoldDB" id="A0A231GQQ4"/>
<keyword evidence="1" id="KW-0805">Transcription regulation</keyword>
<dbReference type="CDD" id="cd03137">
    <property type="entry name" value="GATase1_AraC_1"/>
    <property type="match status" value="1"/>
</dbReference>
<dbReference type="Pfam" id="PF01965">
    <property type="entry name" value="DJ-1_PfpI"/>
    <property type="match status" value="1"/>
</dbReference>
<dbReference type="InterPro" id="IPR002818">
    <property type="entry name" value="DJ-1/PfpI"/>
</dbReference>
<keyword evidence="4" id="KW-0238">DNA-binding</keyword>
<dbReference type="SUPFAM" id="SSF46689">
    <property type="entry name" value="Homeodomain-like"/>
    <property type="match status" value="2"/>
</dbReference>
<keyword evidence="2" id="KW-0804">Transcription</keyword>
<evidence type="ECO:0000256" key="1">
    <source>
        <dbReference type="ARBA" id="ARBA00023015"/>
    </source>
</evidence>
<proteinExistence type="predicted"/>
<sequence>MRITLLAFPRVQLLDVVGPADVFAEAARQLGNPRAYRVEVIGTGKGMIKSSSGLKLAIDDTFETYKGKIDTLLVAGSPHIDEIALDPALQEWLRRQAKSVRRIGSVCSGAFLLAAAGLLDGRRVTTHWNSSAKLAREHPQTHVDPDSIFIKDGNIYTSAGVTAGMDLALALVEEDHGRELALSVAREMVMFFKRPGGQSQFSAQLAAQTAERSVIRDVQDYVVEHLKADLSVPILAARAGMSERNFARTFKAEAGSTPAEFVELARIDAARRLIEDSDVSLKRLADTVGYANTDGFRRAFMRRLGVGPSDYRKRFSSV</sequence>
<dbReference type="PANTHER" id="PTHR43130:SF3">
    <property type="entry name" value="HTH-TYPE TRANSCRIPTIONAL REGULATOR RV1931C"/>
    <property type="match status" value="1"/>
</dbReference>
<dbReference type="InterPro" id="IPR029062">
    <property type="entry name" value="Class_I_gatase-like"/>
</dbReference>
<dbReference type="GO" id="GO:0003700">
    <property type="term" value="F:DNA-binding transcription factor activity"/>
    <property type="evidence" value="ECO:0007669"/>
    <property type="project" value="InterPro"/>
</dbReference>
<name>A0A231GQQ4_PSEJE</name>
<dbReference type="SUPFAM" id="SSF52317">
    <property type="entry name" value="Class I glutamine amidotransferase-like"/>
    <property type="match status" value="1"/>
</dbReference>
<feature type="domain" description="HTH araC/xylS-type" evidence="3">
    <location>
        <begin position="216"/>
        <end position="314"/>
    </location>
</feature>
<dbReference type="InterPro" id="IPR018060">
    <property type="entry name" value="HTH_AraC"/>
</dbReference>
<organism evidence="4 5">
    <name type="scientific">Pseudomonas jessenii</name>
    <dbReference type="NCBI Taxonomy" id="77298"/>
    <lineage>
        <taxon>Bacteria</taxon>
        <taxon>Pseudomonadati</taxon>
        <taxon>Pseudomonadota</taxon>
        <taxon>Gammaproteobacteria</taxon>
        <taxon>Pseudomonadales</taxon>
        <taxon>Pseudomonadaceae</taxon>
        <taxon>Pseudomonas</taxon>
    </lineage>
</organism>
<dbReference type="InterPro" id="IPR052158">
    <property type="entry name" value="INH-QAR"/>
</dbReference>
<evidence type="ECO:0000259" key="3">
    <source>
        <dbReference type="PROSITE" id="PS01124"/>
    </source>
</evidence>
<keyword evidence="5" id="KW-1185">Reference proteome</keyword>
<dbReference type="Gene3D" id="3.40.50.880">
    <property type="match status" value="1"/>
</dbReference>